<sequence>SPPISSLLFSPKGFITKMIFKQFYKLLNLCPTLNLEYEVSKYINLETGSPAIPPDMRYPFLVVTLGLFFHTQLTLVLTRAIPKDKSISSCISLKLMLSKGLVKHVSPVFSP</sequence>
<keyword evidence="2" id="KW-1185">Reference proteome</keyword>
<feature type="non-terminal residue" evidence="1">
    <location>
        <position position="1"/>
    </location>
</feature>
<proteinExistence type="predicted"/>
<name>A0AAV4T3Y5_CAEEX</name>
<dbReference type="EMBL" id="BPLR01010460">
    <property type="protein sequence ID" value="GIY39402.1"/>
    <property type="molecule type" value="Genomic_DNA"/>
</dbReference>
<gene>
    <name evidence="1" type="ORF">CEXT_531691</name>
</gene>
<protein>
    <submittedName>
        <fullName evidence="1">Uncharacterized protein</fullName>
    </submittedName>
</protein>
<organism evidence="1 2">
    <name type="scientific">Caerostris extrusa</name>
    <name type="common">Bark spider</name>
    <name type="synonym">Caerostris bankana</name>
    <dbReference type="NCBI Taxonomy" id="172846"/>
    <lineage>
        <taxon>Eukaryota</taxon>
        <taxon>Metazoa</taxon>
        <taxon>Ecdysozoa</taxon>
        <taxon>Arthropoda</taxon>
        <taxon>Chelicerata</taxon>
        <taxon>Arachnida</taxon>
        <taxon>Araneae</taxon>
        <taxon>Araneomorphae</taxon>
        <taxon>Entelegynae</taxon>
        <taxon>Araneoidea</taxon>
        <taxon>Araneidae</taxon>
        <taxon>Caerostris</taxon>
    </lineage>
</organism>
<evidence type="ECO:0000313" key="2">
    <source>
        <dbReference type="Proteomes" id="UP001054945"/>
    </source>
</evidence>
<dbReference type="AlphaFoldDB" id="A0AAV4T3Y5"/>
<reference evidence="1 2" key="1">
    <citation type="submission" date="2021-06" db="EMBL/GenBank/DDBJ databases">
        <title>Caerostris extrusa draft genome.</title>
        <authorList>
            <person name="Kono N."/>
            <person name="Arakawa K."/>
        </authorList>
    </citation>
    <scope>NUCLEOTIDE SEQUENCE [LARGE SCALE GENOMIC DNA]</scope>
</reference>
<comment type="caution">
    <text evidence="1">The sequence shown here is derived from an EMBL/GenBank/DDBJ whole genome shotgun (WGS) entry which is preliminary data.</text>
</comment>
<evidence type="ECO:0000313" key="1">
    <source>
        <dbReference type="EMBL" id="GIY39402.1"/>
    </source>
</evidence>
<accession>A0AAV4T3Y5</accession>
<dbReference type="Proteomes" id="UP001054945">
    <property type="component" value="Unassembled WGS sequence"/>
</dbReference>